<evidence type="ECO:0000256" key="3">
    <source>
        <dbReference type="ARBA" id="ARBA00007575"/>
    </source>
</evidence>
<comment type="similarity">
    <text evidence="3">Belongs to the peptidase M16 family. PreP subfamily.</text>
</comment>
<keyword evidence="4" id="KW-0645">Protease</keyword>
<keyword evidence="8" id="KW-0482">Metalloprotease</keyword>
<dbReference type="FunFam" id="3.30.830.10:FF:000013">
    <property type="entry name" value="Mitochondrial presequence protease"/>
    <property type="match status" value="1"/>
</dbReference>
<dbReference type="InterPro" id="IPR055130">
    <property type="entry name" value="PreP_C"/>
</dbReference>
<dbReference type="GO" id="GO:0046872">
    <property type="term" value="F:metal ion binding"/>
    <property type="evidence" value="ECO:0007669"/>
    <property type="project" value="UniProtKB-KW"/>
</dbReference>
<dbReference type="GO" id="GO:0016485">
    <property type="term" value="P:protein processing"/>
    <property type="evidence" value="ECO:0007669"/>
    <property type="project" value="TreeGrafter"/>
</dbReference>
<evidence type="ECO:0000256" key="6">
    <source>
        <dbReference type="ARBA" id="ARBA00022801"/>
    </source>
</evidence>
<dbReference type="InterPro" id="IPR011249">
    <property type="entry name" value="Metalloenz_LuxS/M16"/>
</dbReference>
<dbReference type="Gene3D" id="3.30.830.10">
    <property type="entry name" value="Metalloenzyme, LuxS/M16 peptidase-like"/>
    <property type="match status" value="5"/>
</dbReference>
<dbReference type="PANTHER" id="PTHR43016:SF13">
    <property type="entry name" value="PRESEQUENCE PROTEASE, MITOCHONDRIAL"/>
    <property type="match status" value="1"/>
</dbReference>
<dbReference type="Pfam" id="PF05193">
    <property type="entry name" value="Peptidase_M16_C"/>
    <property type="match status" value="1"/>
</dbReference>
<keyword evidence="5" id="KW-0479">Metal-binding</keyword>
<evidence type="ECO:0000256" key="9">
    <source>
        <dbReference type="ARBA" id="ARBA00023128"/>
    </source>
</evidence>
<reference evidence="11" key="2">
    <citation type="submission" date="2015-06" db="UniProtKB">
        <authorList>
            <consortium name="EnsemblMetazoa"/>
        </authorList>
    </citation>
    <scope>IDENTIFICATION</scope>
</reference>
<dbReference type="OMA" id="NYLYYIR"/>
<dbReference type="Pfam" id="PF08367">
    <property type="entry name" value="M16C_assoc"/>
    <property type="match status" value="1"/>
</dbReference>
<dbReference type="GO" id="GO:0005759">
    <property type="term" value="C:mitochondrial matrix"/>
    <property type="evidence" value="ECO:0007669"/>
    <property type="project" value="TreeGrafter"/>
</dbReference>
<dbReference type="EnsemblMetazoa" id="MESCA006555-RA">
    <property type="protein sequence ID" value="MESCA006555-PA"/>
    <property type="gene ID" value="MESCA006555"/>
</dbReference>
<dbReference type="EMBL" id="CAQQ02093361">
    <property type="status" value="NOT_ANNOTATED_CDS"/>
    <property type="molecule type" value="Genomic_DNA"/>
</dbReference>
<proteinExistence type="inferred from homology"/>
<dbReference type="InterPro" id="IPR007863">
    <property type="entry name" value="Peptidase_M16_C"/>
</dbReference>
<accession>T1GSA3</accession>
<evidence type="ECO:0000256" key="2">
    <source>
        <dbReference type="ARBA" id="ARBA00004173"/>
    </source>
</evidence>
<dbReference type="STRING" id="36166.T1GSA3"/>
<keyword evidence="12" id="KW-1185">Reference proteome</keyword>
<evidence type="ECO:0000256" key="8">
    <source>
        <dbReference type="ARBA" id="ARBA00023049"/>
    </source>
</evidence>
<dbReference type="InterPro" id="IPR013578">
    <property type="entry name" value="Peptidase_M16C_assoc"/>
</dbReference>
<dbReference type="FunFam" id="3.30.830.10:FF:000009">
    <property type="entry name" value="Presequence protease, mitochondrial"/>
    <property type="match status" value="1"/>
</dbReference>
<evidence type="ECO:0000313" key="11">
    <source>
        <dbReference type="EnsemblMetazoa" id="MESCA006555-PA"/>
    </source>
</evidence>
<dbReference type="GO" id="GO:0004222">
    <property type="term" value="F:metalloendopeptidase activity"/>
    <property type="evidence" value="ECO:0007669"/>
    <property type="project" value="TreeGrafter"/>
</dbReference>
<organism evidence="11 12">
    <name type="scientific">Megaselia scalaris</name>
    <name type="common">Humpbacked fly</name>
    <name type="synonym">Phora scalaris</name>
    <dbReference type="NCBI Taxonomy" id="36166"/>
    <lineage>
        <taxon>Eukaryota</taxon>
        <taxon>Metazoa</taxon>
        <taxon>Ecdysozoa</taxon>
        <taxon>Arthropoda</taxon>
        <taxon>Hexapoda</taxon>
        <taxon>Insecta</taxon>
        <taxon>Pterygota</taxon>
        <taxon>Neoptera</taxon>
        <taxon>Endopterygota</taxon>
        <taxon>Diptera</taxon>
        <taxon>Brachycera</taxon>
        <taxon>Muscomorpha</taxon>
        <taxon>Platypezoidea</taxon>
        <taxon>Phoridae</taxon>
        <taxon>Megaseliini</taxon>
        <taxon>Megaselia</taxon>
    </lineage>
</organism>
<dbReference type="EMBL" id="CAQQ02093360">
    <property type="status" value="NOT_ANNOTATED_CDS"/>
    <property type="molecule type" value="Genomic_DNA"/>
</dbReference>
<dbReference type="PANTHER" id="PTHR43016">
    <property type="entry name" value="PRESEQUENCE PROTEASE"/>
    <property type="match status" value="1"/>
</dbReference>
<evidence type="ECO:0000256" key="4">
    <source>
        <dbReference type="ARBA" id="ARBA00022670"/>
    </source>
</evidence>
<keyword evidence="7" id="KW-0862">Zinc</keyword>
<evidence type="ECO:0000256" key="1">
    <source>
        <dbReference type="ARBA" id="ARBA00001947"/>
    </source>
</evidence>
<sequence length="979" mass="111144">MITKLFAASSASRKAFATKAHQIHKVNSNDNGFRYQINDSVSNFVCKKVKAVPEFGINSYTFKHKKTGTELWYLQRNDANKVLSVNFRTTPFDSTGLPHVLEHNVLCGSKKFPVRDPFFKMINRSVATFMNAMTGPDFTMYPFSSMNDVDFANLQKIYLDAVFRPNLEYLDFLQEGWRLEHENVQDKSSNYTLKGVRRSPLDIPKLTHQNLIDFHAKYYHPSNARIYAYGNLNLEKTLDYIDGEYLSTYKPIDNAYSRIPNEPRWAEDRKVHVVSRFDSMGSPIEKQNQIAIALLMADITDIYETFTLAILSELLIKGPNSPFYKNLIEPNFSGGYNSTTGYESQVKDTFFAVGLQDLKVDEFSRFEEIFDNTIKEVIANGFKTDHIESVLHNIELSLKHQSPSFGMKLLFNCTSLWNHDGDVVGSLEVSQLIARLRNNLAENPKYLQQKVEQYFLDNKHRLTLTMSPDENYENNMKIAEKKILDSKVTNLTPKLKQEIYENGKSQKAPVDNIHLLPCLNLKDVEKPQDRYTTKKSTISGVETFQFPAQTNEISYLKCLFNGHSLTKDEILLIPLFCEIITEMGTKNYNYKDFDKLVTSKLSGFSFKLHFAENIKDAKSFDLGVLMNAHCLDKNGGGERLHLFHYLHVDRVKMLIENYLSNLSVGITSSGHLYAMQSASGLVTNSAALKSKLSGIEHIDFMRNLVQTTPTEKIMEQLVTIGKKLFAQGNLKAALNSGEDQLDTFSKSFENLVKTLPAGQGKGDLENSVNLLESKCQHHVMNIPVNYCAKAFMTVPYSHPDHPKLKILAKFLSAKYFLPVVREQNGAYGAGSNVGADGIFRFFSYRDPHSVKTFEAFDKTYEWLKENTKELNEQSLFEAKLGVLQQLDAPIAPGGIGGEYFLHGLTQDQTQEYRKLILETSLDSVNEVIEKYFKESPVNYGKCLLGPENEALKNDSESWEEVVEGENIVAPHKGGLTHKL</sequence>
<keyword evidence="9" id="KW-0496">Mitochondrion</keyword>
<dbReference type="AlphaFoldDB" id="T1GSA3"/>
<evidence type="ECO:0000313" key="12">
    <source>
        <dbReference type="Proteomes" id="UP000015102"/>
    </source>
</evidence>
<comment type="cofactor">
    <cofactor evidence="1">
        <name>Zn(2+)</name>
        <dbReference type="ChEBI" id="CHEBI:29105"/>
    </cofactor>
</comment>
<keyword evidence="6" id="KW-0378">Hydrolase</keyword>
<dbReference type="HOGENOM" id="CLU_009165_1_0_1"/>
<comment type="subcellular location">
    <subcellularLocation>
        <location evidence="2">Mitochondrion</location>
    </subcellularLocation>
</comment>
<dbReference type="Proteomes" id="UP000015102">
    <property type="component" value="Unassembled WGS sequence"/>
</dbReference>
<dbReference type="SUPFAM" id="SSF63411">
    <property type="entry name" value="LuxS/MPP-like metallohydrolase"/>
    <property type="match status" value="4"/>
</dbReference>
<dbReference type="Pfam" id="PF22516">
    <property type="entry name" value="PreP_C"/>
    <property type="match status" value="1"/>
</dbReference>
<protein>
    <recommendedName>
        <fullName evidence="10">Peptidase M16C associated domain-containing protein</fullName>
    </recommendedName>
</protein>
<evidence type="ECO:0000256" key="5">
    <source>
        <dbReference type="ARBA" id="ARBA00022723"/>
    </source>
</evidence>
<evidence type="ECO:0000256" key="7">
    <source>
        <dbReference type="ARBA" id="ARBA00022833"/>
    </source>
</evidence>
<name>T1GSA3_MEGSC</name>
<dbReference type="SMART" id="SM01264">
    <property type="entry name" value="M16C_associated"/>
    <property type="match status" value="1"/>
</dbReference>
<reference evidence="12" key="1">
    <citation type="submission" date="2013-02" db="EMBL/GenBank/DDBJ databases">
        <authorList>
            <person name="Hughes D."/>
        </authorList>
    </citation>
    <scope>NUCLEOTIDE SEQUENCE</scope>
    <source>
        <strain>Durham</strain>
        <strain evidence="12">NC isolate 2 -- Noor lab</strain>
    </source>
</reference>
<evidence type="ECO:0000259" key="10">
    <source>
        <dbReference type="SMART" id="SM01264"/>
    </source>
</evidence>
<feature type="domain" description="Peptidase M16C associated" evidence="10">
    <location>
        <begin position="466"/>
        <end position="704"/>
    </location>
</feature>